<proteinExistence type="predicted"/>
<accession>G9XD19</accession>
<dbReference type="Pfam" id="PF00149">
    <property type="entry name" value="Metallophos"/>
    <property type="match status" value="1"/>
</dbReference>
<evidence type="ECO:0000313" key="5">
    <source>
        <dbReference type="Proteomes" id="UP000003379"/>
    </source>
</evidence>
<evidence type="ECO:0000259" key="3">
    <source>
        <dbReference type="Pfam" id="PF00149"/>
    </source>
</evidence>
<dbReference type="InterPro" id="IPR029052">
    <property type="entry name" value="Metallo-depent_PP-like"/>
</dbReference>
<feature type="domain" description="Calcineurin-like phosphoesterase" evidence="3">
    <location>
        <begin position="46"/>
        <end position="216"/>
    </location>
</feature>
<protein>
    <recommendedName>
        <fullName evidence="3">Calcineurin-like phosphoesterase domain-containing protein</fullName>
    </recommendedName>
</protein>
<evidence type="ECO:0000313" key="4">
    <source>
        <dbReference type="EMBL" id="EHL19115.1"/>
    </source>
</evidence>
<dbReference type="GO" id="GO:0046872">
    <property type="term" value="F:metal ion binding"/>
    <property type="evidence" value="ECO:0007669"/>
    <property type="project" value="UniProtKB-KW"/>
</dbReference>
<dbReference type="STRING" id="796937.HMPREF9630_02002"/>
<organism evidence="4 5">
    <name type="scientific">Peptoanaerobacter stomatis</name>
    <dbReference type="NCBI Taxonomy" id="796937"/>
    <lineage>
        <taxon>Bacteria</taxon>
        <taxon>Bacillati</taxon>
        <taxon>Bacillota</taxon>
        <taxon>Clostridia</taxon>
        <taxon>Peptostreptococcales</taxon>
        <taxon>Filifactoraceae</taxon>
        <taxon>Peptoanaerobacter</taxon>
    </lineage>
</organism>
<evidence type="ECO:0000256" key="1">
    <source>
        <dbReference type="ARBA" id="ARBA00022723"/>
    </source>
</evidence>
<dbReference type="Gene3D" id="3.60.21.10">
    <property type="match status" value="1"/>
</dbReference>
<dbReference type="EMBL" id="AFZG01000029">
    <property type="protein sequence ID" value="EHL19115.1"/>
    <property type="molecule type" value="Genomic_DNA"/>
</dbReference>
<dbReference type="PANTHER" id="PTHR31302">
    <property type="entry name" value="TRANSMEMBRANE PROTEIN WITH METALLOPHOSPHOESTERASE DOMAIN-RELATED"/>
    <property type="match status" value="1"/>
</dbReference>
<dbReference type="InterPro" id="IPR051158">
    <property type="entry name" value="Metallophosphoesterase_sf"/>
</dbReference>
<dbReference type="GO" id="GO:0008758">
    <property type="term" value="F:UDP-2,3-diacylglucosamine hydrolase activity"/>
    <property type="evidence" value="ECO:0007669"/>
    <property type="project" value="TreeGrafter"/>
</dbReference>
<keyword evidence="2" id="KW-0378">Hydrolase</keyword>
<keyword evidence="1" id="KW-0479">Metal-binding</keyword>
<evidence type="ECO:0000256" key="2">
    <source>
        <dbReference type="ARBA" id="ARBA00022801"/>
    </source>
</evidence>
<dbReference type="GO" id="GO:0009245">
    <property type="term" value="P:lipid A biosynthetic process"/>
    <property type="evidence" value="ECO:0007669"/>
    <property type="project" value="TreeGrafter"/>
</dbReference>
<dbReference type="PANTHER" id="PTHR31302:SF31">
    <property type="entry name" value="PHOSPHODIESTERASE YAEI"/>
    <property type="match status" value="1"/>
</dbReference>
<dbReference type="RefSeq" id="WP_009529646.1">
    <property type="nucleotide sequence ID" value="NZ_JH414614.1"/>
</dbReference>
<reference evidence="4 5" key="1">
    <citation type="submission" date="2011-08" db="EMBL/GenBank/DDBJ databases">
        <title>The Genome Sequence of Eubacteriaceae bacterium CM5.</title>
        <authorList>
            <consortium name="The Broad Institute Genome Sequencing Platform"/>
            <person name="Earl A."/>
            <person name="Ward D."/>
            <person name="Feldgarden M."/>
            <person name="Gevers D."/>
            <person name="Sizova M."/>
            <person name="Hazen A."/>
            <person name="Epstein S."/>
            <person name="Young S.K."/>
            <person name="Zeng Q."/>
            <person name="Gargeya S."/>
            <person name="Fitzgerald M."/>
            <person name="Haas B."/>
            <person name="Abouelleil A."/>
            <person name="Alvarado L."/>
            <person name="Arachchi H.M."/>
            <person name="Berlin A."/>
            <person name="Brown A."/>
            <person name="Chapman S.B."/>
            <person name="Chen Z."/>
            <person name="Dunbar C."/>
            <person name="Freedman E."/>
            <person name="Gearin G."/>
            <person name="Gellesch M."/>
            <person name="Goldberg J."/>
            <person name="Griggs A."/>
            <person name="Gujja S."/>
            <person name="Heiman D."/>
            <person name="Howarth C."/>
            <person name="Larson L."/>
            <person name="Lui A."/>
            <person name="MacDonald P.J.P."/>
            <person name="Montmayeur A."/>
            <person name="Murphy C."/>
            <person name="Neiman D."/>
            <person name="Pearson M."/>
            <person name="Priest M."/>
            <person name="Roberts A."/>
            <person name="Saif S."/>
            <person name="Shea T."/>
            <person name="Shenoy N."/>
            <person name="Sisk P."/>
            <person name="Stolte C."/>
            <person name="Sykes S."/>
            <person name="Wortman J."/>
            <person name="Nusbaum C."/>
            <person name="Birren B."/>
        </authorList>
    </citation>
    <scope>NUCLEOTIDE SEQUENCE [LARGE SCALE GENOMIC DNA]</scope>
    <source>
        <strain evidence="4 5">CM5</strain>
    </source>
</reference>
<dbReference type="Proteomes" id="UP000003379">
    <property type="component" value="Unassembled WGS sequence"/>
</dbReference>
<dbReference type="AlphaFoldDB" id="G9XD19"/>
<name>G9XD19_9FIRM</name>
<dbReference type="HOGENOM" id="CLU_025443_1_0_9"/>
<comment type="caution">
    <text evidence="4">The sequence shown here is derived from an EMBL/GenBank/DDBJ whole genome shotgun (WGS) entry which is preliminary data.</text>
</comment>
<dbReference type="InterPro" id="IPR004843">
    <property type="entry name" value="Calcineurin-like_PHP"/>
</dbReference>
<gene>
    <name evidence="4" type="ORF">HMPREF9628_01746</name>
</gene>
<sequence length="280" mass="32753">MKKNIFKLTTLCSFLLAGFIYRENNSIGKTYIDYSSDKVPYNFDGFKILQISDLHNKIFGKNQKKLIKKIIQETPDIIVITGDIYYSYTHKIKNSLIFLKQISRLYPVYFVTGNHEQRDKNWEKHSKIIKSFGIKIIDNKMEKIRKKNDFIQIYGLKDPSFYEKKTRYIIFEQKLKHIKKYIDEDKLAILLSHRPEKFGIYVENEVDLVFSGHAHGGQIRLFGQGLLTPGEGFFPKYTGGMYIKNNTSMILSRGLGRTICTVRLFNRPDIVVTTLHTKNE</sequence>
<dbReference type="GO" id="GO:0016020">
    <property type="term" value="C:membrane"/>
    <property type="evidence" value="ECO:0007669"/>
    <property type="project" value="GOC"/>
</dbReference>
<dbReference type="SUPFAM" id="SSF56300">
    <property type="entry name" value="Metallo-dependent phosphatases"/>
    <property type="match status" value="1"/>
</dbReference>